<evidence type="ECO:0000313" key="3">
    <source>
        <dbReference type="Proteomes" id="UP000655759"/>
    </source>
</evidence>
<feature type="coiled-coil region" evidence="1">
    <location>
        <begin position="38"/>
        <end position="65"/>
    </location>
</feature>
<evidence type="ECO:0000313" key="2">
    <source>
        <dbReference type="EMBL" id="CAE6488074.1"/>
    </source>
</evidence>
<dbReference type="Proteomes" id="UP000655759">
    <property type="component" value="Unassembled WGS sequence"/>
</dbReference>
<dbReference type="AlphaFoldDB" id="A0A812EUV6"/>
<organism evidence="2 3">
    <name type="scientific">Candidatus Nitrosotenuis uzonensis</name>
    <dbReference type="NCBI Taxonomy" id="1407055"/>
    <lineage>
        <taxon>Archaea</taxon>
        <taxon>Nitrososphaerota</taxon>
        <taxon>Candidatus Nitrosotenuis</taxon>
    </lineage>
</organism>
<keyword evidence="1" id="KW-0175">Coiled coil</keyword>
<sequence>MNLIKKMSVRIREIKGNKYLYYTYYEDGKKQEVYCGLASSSEAKRKALEAELDYLKKQKGVLLQRINETESKLNKIN</sequence>
<gene>
    <name evidence="2" type="ORF">NUZ5A_20408</name>
</gene>
<dbReference type="EMBL" id="CAJNAQ010000002">
    <property type="protein sequence ID" value="CAE6488074.1"/>
    <property type="molecule type" value="Genomic_DNA"/>
</dbReference>
<reference evidence="2" key="1">
    <citation type="submission" date="2021-02" db="EMBL/GenBank/DDBJ databases">
        <authorList>
            <person name="Han P."/>
        </authorList>
    </citation>
    <scope>NUCLEOTIDE SEQUENCE</scope>
    <source>
        <strain evidence="2">Candidatus Nitrosotenuis uzonensis 5A</strain>
    </source>
</reference>
<protein>
    <submittedName>
        <fullName evidence="2">Uncharacterized protein</fullName>
    </submittedName>
</protein>
<accession>A0A812EUV6</accession>
<name>A0A812EUV6_9ARCH</name>
<comment type="caution">
    <text evidence="2">The sequence shown here is derived from an EMBL/GenBank/DDBJ whole genome shotgun (WGS) entry which is preliminary data.</text>
</comment>
<proteinExistence type="predicted"/>
<evidence type="ECO:0000256" key="1">
    <source>
        <dbReference type="SAM" id="Coils"/>
    </source>
</evidence>